<dbReference type="GO" id="GO:0051539">
    <property type="term" value="F:4 iron, 4 sulfur cluster binding"/>
    <property type="evidence" value="ECO:0007669"/>
    <property type="project" value="UniProtKB-KW"/>
</dbReference>
<dbReference type="eggNOG" id="COG1760">
    <property type="taxonomic scope" value="Bacteria"/>
</dbReference>
<comment type="caution">
    <text evidence="15">The sequence shown here is derived from an EMBL/GenBank/DDBJ whole genome shotgun (WGS) entry which is preliminary data.</text>
</comment>
<feature type="domain" description="Serine dehydratase beta chain" evidence="14">
    <location>
        <begin position="30"/>
        <end position="103"/>
    </location>
</feature>
<keyword evidence="5" id="KW-0312">Gluconeogenesis</keyword>
<organism evidence="15 16">
    <name type="scientific">Bifidobacterium bohemicum DSM 22767</name>
    <dbReference type="NCBI Taxonomy" id="1437606"/>
    <lineage>
        <taxon>Bacteria</taxon>
        <taxon>Bacillati</taxon>
        <taxon>Actinomycetota</taxon>
        <taxon>Actinomycetes</taxon>
        <taxon>Bifidobacteriales</taxon>
        <taxon>Bifidobacteriaceae</taxon>
        <taxon>Bifidobacterium</taxon>
    </lineage>
</organism>
<gene>
    <name evidence="15" type="ORF">BBOH_0884</name>
</gene>
<keyword evidence="16" id="KW-1185">Reference proteome</keyword>
<dbReference type="InterPro" id="IPR051318">
    <property type="entry name" value="Fe-S_L-Ser"/>
</dbReference>
<dbReference type="EMBL" id="JGYP01000002">
    <property type="protein sequence ID" value="KFI46076.1"/>
    <property type="molecule type" value="Genomic_DNA"/>
</dbReference>
<dbReference type="InterPro" id="IPR029009">
    <property type="entry name" value="ASB_dom_sf"/>
</dbReference>
<comment type="similarity">
    <text evidence="3">Belongs to the iron-sulfur dependent L-serine dehydratase family.</text>
</comment>
<dbReference type="InterPro" id="IPR005131">
    <property type="entry name" value="Ser_deHydtase_bsu"/>
</dbReference>
<feature type="region of interest" description="Disordered" evidence="13">
    <location>
        <begin position="1"/>
        <end position="23"/>
    </location>
</feature>
<evidence type="ECO:0000256" key="5">
    <source>
        <dbReference type="ARBA" id="ARBA00022432"/>
    </source>
</evidence>
<keyword evidence="6" id="KW-0004">4Fe-4S</keyword>
<evidence type="ECO:0000256" key="1">
    <source>
        <dbReference type="ARBA" id="ARBA00001966"/>
    </source>
</evidence>
<dbReference type="Pfam" id="PF03315">
    <property type="entry name" value="SDH_beta"/>
    <property type="match status" value="1"/>
</dbReference>
<dbReference type="GO" id="GO:0003941">
    <property type="term" value="F:L-serine ammonia-lyase activity"/>
    <property type="evidence" value="ECO:0007669"/>
    <property type="project" value="UniProtKB-EC"/>
</dbReference>
<dbReference type="STRING" id="1437606.BBOH_0884"/>
<evidence type="ECO:0000256" key="4">
    <source>
        <dbReference type="ARBA" id="ARBA00012093"/>
    </source>
</evidence>
<evidence type="ECO:0000259" key="14">
    <source>
        <dbReference type="Pfam" id="PF03315"/>
    </source>
</evidence>
<dbReference type="RefSeq" id="WP_081930351.1">
    <property type="nucleotide sequence ID" value="NZ_JDUS01000007.1"/>
</dbReference>
<dbReference type="Gene3D" id="3.30.1330.90">
    <property type="entry name" value="D-3-phosphoglycerate dehydrogenase, domain 3"/>
    <property type="match status" value="1"/>
</dbReference>
<dbReference type="OrthoDB" id="9805537at2"/>
<evidence type="ECO:0000256" key="2">
    <source>
        <dbReference type="ARBA" id="ARBA00004742"/>
    </source>
</evidence>
<reference evidence="15 16" key="1">
    <citation type="submission" date="2014-03" db="EMBL/GenBank/DDBJ databases">
        <title>Genomics of Bifidobacteria.</title>
        <authorList>
            <person name="Ventura M."/>
            <person name="Milani C."/>
            <person name="Lugli G.A."/>
        </authorList>
    </citation>
    <scope>NUCLEOTIDE SEQUENCE [LARGE SCALE GENOMIC DNA]</scope>
    <source>
        <strain evidence="15 16">DSM 22767</strain>
    </source>
</reference>
<keyword evidence="7" id="KW-0479">Metal-binding</keyword>
<dbReference type="PANTHER" id="PTHR30182">
    <property type="entry name" value="L-SERINE DEHYDRATASE"/>
    <property type="match status" value="1"/>
</dbReference>
<evidence type="ECO:0000256" key="3">
    <source>
        <dbReference type="ARBA" id="ARBA00008636"/>
    </source>
</evidence>
<protein>
    <recommendedName>
        <fullName evidence="4">L-serine ammonia-lyase</fullName>
        <ecNumber evidence="4">4.3.1.17</ecNumber>
    </recommendedName>
    <alternativeName>
        <fullName evidence="11">L-serine deaminase</fullName>
    </alternativeName>
</protein>
<comment type="cofactor">
    <cofactor evidence="1">
        <name>[4Fe-4S] cluster</name>
        <dbReference type="ChEBI" id="CHEBI:49883"/>
    </cofactor>
</comment>
<comment type="pathway">
    <text evidence="2">Carbohydrate biosynthesis; gluconeogenesis.</text>
</comment>
<evidence type="ECO:0000256" key="13">
    <source>
        <dbReference type="SAM" id="MobiDB-lite"/>
    </source>
</evidence>
<dbReference type="SUPFAM" id="SSF143548">
    <property type="entry name" value="Serine metabolism enzymes domain"/>
    <property type="match status" value="1"/>
</dbReference>
<dbReference type="PANTHER" id="PTHR30182:SF12">
    <property type="entry name" value="L-SERINE DEHYDRATASE, BETA CHAIN-RELATED"/>
    <property type="match status" value="1"/>
</dbReference>
<accession>A0A086ZHS6</accession>
<evidence type="ECO:0000256" key="11">
    <source>
        <dbReference type="ARBA" id="ARBA00041766"/>
    </source>
</evidence>
<sequence>MAVSGDATQHSGRAADDGDGTSSKTANYRSVFDIIGPVMIGPSSSHTAGVVAIGRVVNEVFRDEPETIVVDYYESFAQTHQGHGTDFAIVGGVLGFATDDRRNENSLEIARRRGIHVSFVEKEGDSPVGHPNTAIVSVSNSRRSVQVVGVSIGGGVAQIKRIVVDGFDVRPRGTLPMLLLRGHDSDNQELGEKLRGVCLIGDVRSFGGQDTDERMYEYDLDSPLTQRMVEDVVHGDDRIFYLR</sequence>
<evidence type="ECO:0000256" key="12">
    <source>
        <dbReference type="ARBA" id="ARBA00049406"/>
    </source>
</evidence>
<proteinExistence type="inferred from homology"/>
<dbReference type="Proteomes" id="UP000029096">
    <property type="component" value="Unassembled WGS sequence"/>
</dbReference>
<dbReference type="AlphaFoldDB" id="A0A086ZHS6"/>
<dbReference type="GO" id="GO:0006094">
    <property type="term" value="P:gluconeogenesis"/>
    <property type="evidence" value="ECO:0007669"/>
    <property type="project" value="UniProtKB-KW"/>
</dbReference>
<evidence type="ECO:0000313" key="15">
    <source>
        <dbReference type="EMBL" id="KFI46076.1"/>
    </source>
</evidence>
<dbReference type="EC" id="4.3.1.17" evidence="4"/>
<evidence type="ECO:0000256" key="9">
    <source>
        <dbReference type="ARBA" id="ARBA00023014"/>
    </source>
</evidence>
<name>A0A086ZHS6_9BIFI</name>
<dbReference type="FunFam" id="3.30.1330.90:FF:000004">
    <property type="entry name" value="L-serine dehydratase, iron-sulfur-dependent subunit beta"/>
    <property type="match status" value="1"/>
</dbReference>
<evidence type="ECO:0000256" key="6">
    <source>
        <dbReference type="ARBA" id="ARBA00022485"/>
    </source>
</evidence>
<evidence type="ECO:0000256" key="8">
    <source>
        <dbReference type="ARBA" id="ARBA00023004"/>
    </source>
</evidence>
<dbReference type="GO" id="GO:0046872">
    <property type="term" value="F:metal ion binding"/>
    <property type="evidence" value="ECO:0007669"/>
    <property type="project" value="UniProtKB-KW"/>
</dbReference>
<evidence type="ECO:0000256" key="7">
    <source>
        <dbReference type="ARBA" id="ARBA00022723"/>
    </source>
</evidence>
<feature type="compositionally biased region" description="Polar residues" evidence="13">
    <location>
        <begin position="1"/>
        <end position="11"/>
    </location>
</feature>
<keyword evidence="10 15" id="KW-0456">Lyase</keyword>
<evidence type="ECO:0000256" key="10">
    <source>
        <dbReference type="ARBA" id="ARBA00023239"/>
    </source>
</evidence>
<keyword evidence="8" id="KW-0408">Iron</keyword>
<evidence type="ECO:0000313" key="16">
    <source>
        <dbReference type="Proteomes" id="UP000029096"/>
    </source>
</evidence>
<comment type="catalytic activity">
    <reaction evidence="12">
        <text>L-serine = pyruvate + NH4(+)</text>
        <dbReference type="Rhea" id="RHEA:19169"/>
        <dbReference type="ChEBI" id="CHEBI:15361"/>
        <dbReference type="ChEBI" id="CHEBI:28938"/>
        <dbReference type="ChEBI" id="CHEBI:33384"/>
        <dbReference type="EC" id="4.3.1.17"/>
    </reaction>
</comment>
<keyword evidence="9" id="KW-0411">Iron-sulfur</keyword>